<protein>
    <submittedName>
        <fullName evidence="1">Uncharacterized protein</fullName>
    </submittedName>
</protein>
<gene>
    <name evidence="1" type="ORF">NUW54_g5342</name>
</gene>
<reference evidence="1" key="1">
    <citation type="submission" date="2022-08" db="EMBL/GenBank/DDBJ databases">
        <title>Genome Sequence of Pycnoporus sanguineus.</title>
        <authorList>
            <person name="Buettner E."/>
        </authorList>
    </citation>
    <scope>NUCLEOTIDE SEQUENCE</scope>
    <source>
        <strain evidence="1">CG-C14</strain>
    </source>
</reference>
<dbReference type="Proteomes" id="UP001144978">
    <property type="component" value="Unassembled WGS sequence"/>
</dbReference>
<evidence type="ECO:0000313" key="1">
    <source>
        <dbReference type="EMBL" id="KAJ3003359.1"/>
    </source>
</evidence>
<accession>A0ACC1PVE0</accession>
<name>A0ACC1PVE0_9APHY</name>
<dbReference type="EMBL" id="JANSHE010001305">
    <property type="protein sequence ID" value="KAJ3003359.1"/>
    <property type="molecule type" value="Genomic_DNA"/>
</dbReference>
<organism evidence="1 2">
    <name type="scientific">Trametes sanguinea</name>
    <dbReference type="NCBI Taxonomy" id="158606"/>
    <lineage>
        <taxon>Eukaryota</taxon>
        <taxon>Fungi</taxon>
        <taxon>Dikarya</taxon>
        <taxon>Basidiomycota</taxon>
        <taxon>Agaricomycotina</taxon>
        <taxon>Agaricomycetes</taxon>
        <taxon>Polyporales</taxon>
        <taxon>Polyporaceae</taxon>
        <taxon>Trametes</taxon>
    </lineage>
</organism>
<evidence type="ECO:0000313" key="2">
    <source>
        <dbReference type="Proteomes" id="UP001144978"/>
    </source>
</evidence>
<comment type="caution">
    <text evidence="1">The sequence shown here is derived from an EMBL/GenBank/DDBJ whole genome shotgun (WGS) entry which is preliminary data.</text>
</comment>
<sequence>MEAVLVAMRAVEAAVRKKKMKERAHLAEVAGHVSSHLVLLKLQTISAQVSQKLAAFLRESLTLLYGGIGLPALVLASSIFRFAYHERLLPTIGNVQREEQRLWESVLHALLAGVLDFLDANDNQEVKSSIGEALFSALGETCFSLSAPKTDVDLRCTAYNIMCDSAAHHQVNQQKLRSDGILGGERLGSCIWRTKDYLAMEGLLNLFARALPSTHNSSAGRVKRTAYIHSVFQSCAPPEVVSAGTEIAELLENVPTSNWDETSFKIVEVISRANITYPQPLTTQEVVVCGYTYPSDRVYVEDKTLLANVLLGDDQYDSLEIAYSAVNKIITAHTQRDNVQVTWSLNDYPKLGKDRLKPKNHVGAELGAIEATFSLQMAQLDRFFRALVSRGLAHLLVDRCKSLYMPKLSLAAAPTRLDVDSTGRFTQELSQEERIEAVSQCRSISSSSVANNSKAPSTVYKTNEPSDDIVSSEDVHACGGTTHVGSVAVQEPVSIASASTNVPLKTQLAGHQGSSHDDVATSSEPLFDATAATDTGKRLTLHAAAFGLSDEELSEISDCDSPLPPPRSRILQRSSTSASLVRGRISFQPLPKTELKDSKTATRITRGTIGNVVVDSDDDYPPAVLVSSSVRRKRKAALQPKPTLEESQTNSAMVAESDRLSPTVPVSQIVSSPLHGDETLVSSDIPAKVLRFSDIPAPDFNAPLSSPAIVAKSALKSAFAKRPPKSQPVALPSQDLRRDSLAGGNDASVSAATGVGDWKASTTAVSEILNDLGTYVAYVTQYFPNRCLVPASSSPTPVAKKAIKANLRNRGKAEKDLGETTKVATGKRKSPIPDEGDAHSSDNRPKKPNKRVRKSAALNASKQPPASELEAKPEASIVEERPASHVLSPRCSTSKPVTRKYHARKERTPVAGVARKRTVHTATKVVDYDALPSPPRTSGTAVQSSSPVTKNKKAVNAKKETPESPPPIYISDSALRGKTRVSTEASKVLLRTPKTGPMRAAKAKSRGIAVVNVQDYTPDDGHSVDDCQTLSELCWTQGGTLLSIPDVPPAIDSVVVAFQVEPRSSEPSDMSVPAISSVQEAATTRAASSEALPKGAPLKRYPQPVATGKNMKGEEPNRATTHSSATPWDAAMENAAQNQDIAQRVDLSAGKKMPFAIEANIAIDHDTVISHEQCASAVSSTPAGNNKIEAQSGKLVAHHHEDNPVRSPAILHQPTSAAATRSGVTVAVSVIIRSVCADTDAIALAIPQTPDALVPKVKNEVEAIDLTVDSPLLPARSSLPRAHPMDMPVLSTHLTDSSTADIGVKGFKLRKIPIVQEHDDVLTYLQNAGKGAQEEPSRRPLALFENQPYVDLRGNSGGQEQMKPGFRQRPPGATVKDIAFQRHTRLAWRSEEDHPDDTPVQDIMRVLMRLHEVVLANIENKFESVRHSARLSRNELLQSATADLESMRAQRVKHFNMLVDLEAEYATAGRGLIQESEDWAKVNAELARGVKQVVEQHDRAALSKKMPTSLIVLPF</sequence>
<keyword evidence="2" id="KW-1185">Reference proteome</keyword>
<proteinExistence type="predicted"/>